<sequence>MPTTLITVRPGRTLPNPEHRHTWAAGSHHHTSDGAVSYRKCLSCGAWGLFAPTVEDGC</sequence>
<name>A0A9W6NXX6_9PSEU</name>
<protein>
    <submittedName>
        <fullName evidence="1">Uncharacterized protein</fullName>
    </submittedName>
</protein>
<proteinExistence type="predicted"/>
<gene>
    <name evidence="1" type="ORF">GCM10017577_44770</name>
</gene>
<reference evidence="1" key="2">
    <citation type="submission" date="2023-01" db="EMBL/GenBank/DDBJ databases">
        <authorList>
            <person name="Sun Q."/>
            <person name="Evtushenko L."/>
        </authorList>
    </citation>
    <scope>NUCLEOTIDE SEQUENCE</scope>
    <source>
        <strain evidence="1">VKM Ac-1069</strain>
    </source>
</reference>
<dbReference type="RefSeq" id="WP_156067774.1">
    <property type="nucleotide sequence ID" value="NZ_BAAAUZ010000003.1"/>
</dbReference>
<organism evidence="1 2">
    <name type="scientific">Pseudonocardia halophobica</name>
    <dbReference type="NCBI Taxonomy" id="29401"/>
    <lineage>
        <taxon>Bacteria</taxon>
        <taxon>Bacillati</taxon>
        <taxon>Actinomycetota</taxon>
        <taxon>Actinomycetes</taxon>
        <taxon>Pseudonocardiales</taxon>
        <taxon>Pseudonocardiaceae</taxon>
        <taxon>Pseudonocardia</taxon>
    </lineage>
</organism>
<evidence type="ECO:0000313" key="2">
    <source>
        <dbReference type="Proteomes" id="UP001143463"/>
    </source>
</evidence>
<keyword evidence="2" id="KW-1185">Reference proteome</keyword>
<evidence type="ECO:0000313" key="1">
    <source>
        <dbReference type="EMBL" id="GLL13334.1"/>
    </source>
</evidence>
<reference evidence="1" key="1">
    <citation type="journal article" date="2014" name="Int. J. Syst. Evol. Microbiol.">
        <title>Complete genome sequence of Corynebacterium casei LMG S-19264T (=DSM 44701T), isolated from a smear-ripened cheese.</title>
        <authorList>
            <consortium name="US DOE Joint Genome Institute (JGI-PGF)"/>
            <person name="Walter F."/>
            <person name="Albersmeier A."/>
            <person name="Kalinowski J."/>
            <person name="Ruckert C."/>
        </authorList>
    </citation>
    <scope>NUCLEOTIDE SEQUENCE</scope>
    <source>
        <strain evidence="1">VKM Ac-1069</strain>
    </source>
</reference>
<dbReference type="AlphaFoldDB" id="A0A9W6NXX6"/>
<accession>A0A9W6NXX6</accession>
<dbReference type="EMBL" id="BSFQ01000021">
    <property type="protein sequence ID" value="GLL13334.1"/>
    <property type="molecule type" value="Genomic_DNA"/>
</dbReference>
<dbReference type="Proteomes" id="UP001143463">
    <property type="component" value="Unassembled WGS sequence"/>
</dbReference>
<comment type="caution">
    <text evidence="1">The sequence shown here is derived from an EMBL/GenBank/DDBJ whole genome shotgun (WGS) entry which is preliminary data.</text>
</comment>